<keyword evidence="10 14" id="KW-0573">Peptidoglycan synthesis</keyword>
<dbReference type="InterPro" id="IPR017790">
    <property type="entry name" value="Penicillin-binding_protein_2"/>
</dbReference>
<gene>
    <name evidence="14 18" type="primary">mrdA</name>
    <name evidence="18" type="ORF">CATMQ487_11750</name>
</gene>
<evidence type="ECO:0000256" key="5">
    <source>
        <dbReference type="ARBA" id="ARBA00022645"/>
    </source>
</evidence>
<dbReference type="InterPro" id="IPR036138">
    <property type="entry name" value="PBP_dimer_sf"/>
</dbReference>
<keyword evidence="19" id="KW-1185">Reference proteome</keyword>
<keyword evidence="5 14" id="KW-0121">Carboxypeptidase</keyword>
<dbReference type="InterPro" id="IPR001460">
    <property type="entry name" value="PCN-bd_Tpept"/>
</dbReference>
<evidence type="ECO:0000259" key="16">
    <source>
        <dbReference type="Pfam" id="PF00905"/>
    </source>
</evidence>
<evidence type="ECO:0000256" key="9">
    <source>
        <dbReference type="ARBA" id="ARBA00022960"/>
    </source>
</evidence>
<dbReference type="Gene3D" id="3.40.710.10">
    <property type="entry name" value="DD-peptidase/beta-lactamase superfamily"/>
    <property type="match status" value="1"/>
</dbReference>
<keyword evidence="13 14" id="KW-0961">Cell wall biogenesis/degradation</keyword>
<dbReference type="EC" id="3.4.16.4" evidence="14"/>
<evidence type="ECO:0000256" key="14">
    <source>
        <dbReference type="HAMAP-Rule" id="MF_02081"/>
    </source>
</evidence>
<dbReference type="InterPro" id="IPR005311">
    <property type="entry name" value="PBP_dimer"/>
</dbReference>
<dbReference type="HAMAP" id="MF_02081">
    <property type="entry name" value="MrdA_transpept"/>
    <property type="match status" value="1"/>
</dbReference>
<reference evidence="18" key="1">
    <citation type="submission" date="2022-04" db="EMBL/GenBank/DDBJ databases">
        <title>Whole genome sequence of Sphaerotilus sp. FB-5.</title>
        <authorList>
            <person name="Takeda M."/>
            <person name="Narihara S."/>
            <person name="Akimoto M."/>
            <person name="Akimoto R."/>
            <person name="Nishiyashiki S."/>
            <person name="Murakami T."/>
        </authorList>
    </citation>
    <scope>NUCLEOTIDE SEQUENCE</scope>
    <source>
        <strain evidence="18">FB-5</strain>
    </source>
</reference>
<protein>
    <recommendedName>
        <fullName evidence="14">Peptidoglycan D,D-transpeptidase MrdA</fullName>
        <ecNumber evidence="14">3.4.16.4</ecNumber>
    </recommendedName>
    <alternativeName>
        <fullName evidence="14">Penicillin-binding protein 2</fullName>
        <shortName evidence="14">PBP-2</shortName>
    </alternativeName>
</protein>
<dbReference type="InterPro" id="IPR050515">
    <property type="entry name" value="Beta-lactam/transpept"/>
</dbReference>
<comment type="catalytic activity">
    <reaction evidence="14">
        <text>Preferential cleavage: (Ac)2-L-Lys-D-Ala-|-D-Ala. Also transpeptidation of peptidyl-alanyl moieties that are N-acyl substituents of D-alanine.</text>
        <dbReference type="EC" id="3.4.16.4"/>
    </reaction>
</comment>
<keyword evidence="12 14" id="KW-0472">Membrane</keyword>
<feature type="domain" description="Penicillin-binding protein dimerisation" evidence="17">
    <location>
        <begin position="63"/>
        <end position="241"/>
    </location>
</feature>
<comment type="pathway">
    <text evidence="14">Cell wall biogenesis; peptidoglycan biosynthesis.</text>
</comment>
<organism evidence="18 19">
    <name type="scientific">Sphaerotilus microaerophilus</name>
    <dbReference type="NCBI Taxonomy" id="2914710"/>
    <lineage>
        <taxon>Bacteria</taxon>
        <taxon>Pseudomonadati</taxon>
        <taxon>Pseudomonadota</taxon>
        <taxon>Betaproteobacteria</taxon>
        <taxon>Burkholderiales</taxon>
        <taxon>Sphaerotilaceae</taxon>
        <taxon>Sphaerotilus</taxon>
    </lineage>
</organism>
<comment type="subcellular location">
    <subcellularLocation>
        <location evidence="14">Cell inner membrane</location>
        <topology evidence="14">Single-pass membrane protein</topology>
    </subcellularLocation>
    <subcellularLocation>
        <location evidence="2">Cell membrane</location>
    </subcellularLocation>
    <subcellularLocation>
        <location evidence="1">Membrane</location>
        <topology evidence="1">Single-pass membrane protein</topology>
    </subcellularLocation>
</comment>
<keyword evidence="7 14" id="KW-0812">Transmembrane</keyword>
<evidence type="ECO:0000256" key="3">
    <source>
        <dbReference type="ARBA" id="ARBA00022475"/>
    </source>
</evidence>
<evidence type="ECO:0000256" key="12">
    <source>
        <dbReference type="ARBA" id="ARBA00023136"/>
    </source>
</evidence>
<evidence type="ECO:0000256" key="1">
    <source>
        <dbReference type="ARBA" id="ARBA00004167"/>
    </source>
</evidence>
<feature type="compositionally biased region" description="Pro residues" evidence="15">
    <location>
        <begin position="772"/>
        <end position="784"/>
    </location>
</feature>
<dbReference type="Pfam" id="PF00905">
    <property type="entry name" value="Transpeptidase"/>
    <property type="match status" value="1"/>
</dbReference>
<feature type="region of interest" description="Disordered" evidence="15">
    <location>
        <begin position="700"/>
        <end position="793"/>
    </location>
</feature>
<evidence type="ECO:0000256" key="8">
    <source>
        <dbReference type="ARBA" id="ARBA00022801"/>
    </source>
</evidence>
<dbReference type="NCBIfam" id="TIGR03423">
    <property type="entry name" value="pbp2_mrdA"/>
    <property type="match status" value="1"/>
</dbReference>
<evidence type="ECO:0000256" key="11">
    <source>
        <dbReference type="ARBA" id="ARBA00022989"/>
    </source>
</evidence>
<keyword evidence="4 14" id="KW-0997">Cell inner membrane</keyword>
<dbReference type="PANTHER" id="PTHR30627">
    <property type="entry name" value="PEPTIDOGLYCAN D,D-TRANSPEPTIDASE"/>
    <property type="match status" value="1"/>
</dbReference>
<proteinExistence type="inferred from homology"/>
<evidence type="ECO:0000256" key="10">
    <source>
        <dbReference type="ARBA" id="ARBA00022984"/>
    </source>
</evidence>
<feature type="transmembrane region" description="Helical" evidence="14">
    <location>
        <begin position="20"/>
        <end position="40"/>
    </location>
</feature>
<dbReference type="SUPFAM" id="SSF56601">
    <property type="entry name" value="beta-lactamase/transpeptidase-like"/>
    <property type="match status" value="1"/>
</dbReference>
<dbReference type="Gene3D" id="3.30.1390.30">
    <property type="entry name" value="Penicillin-binding protein 2a, domain 3"/>
    <property type="match status" value="1"/>
</dbReference>
<name>A0ABM7YIK1_9BURK</name>
<evidence type="ECO:0000256" key="13">
    <source>
        <dbReference type="ARBA" id="ARBA00023316"/>
    </source>
</evidence>
<feature type="compositionally biased region" description="Low complexity" evidence="15">
    <location>
        <begin position="700"/>
        <end position="771"/>
    </location>
</feature>
<comment type="function">
    <text evidence="14">Catalyzes cross-linking of the peptidoglycan cell wall.</text>
</comment>
<keyword evidence="6 14" id="KW-0645">Protease</keyword>
<sequence>MGMTELRNVEQELERFRVRLIVAGAFVLFCFGLLMARLIYLQVVVHEDLATQAENNRIAVVPVVPNRGLIVDRNGVVLADNYSAYTLEITRSQLQAPLDEVIDQLGEVIGVEPRDRRRFRRLMEDSKTFESIPLRTKLSDAEVARFTAQRYRFPGVEIKARLFRNYPYGELASHVLGYIGRINQAEKDAMEDWPEEDWANYRGTDVIGKLGIEQRYERELHGTTGVEEVETSAGGHPVRRLSSEPATPGNTVRLSIDIKLQALVEELFGDRRGALVAIDPRNGEVLAFVSKPTFDPNLFIGGIDNDSWKELNESIDKPLLNRALRGTYPPGSTYKPFMAMAALNTGKRTAGSVTMDYGYFMFGNHRFRSHGDEGLGAVDMARSIIKSSNVYYYALAADLGVDLIHDQLDPFGFGRRTGIDLDGEVTGDLPSTAWKKRKYKRADLQRWYSGETISLGIGQGYNNFTMTQLASAMATLVSGGQRFEPRLVSRIENVVTREQRSISAQALPPLALKPEHVAVIRRAMHGVTQEGTSTRVFVGAPYLSGGKTGTAQAKSIGQNEKYNASKLNEYLRDHSLYTAFAPLDEPRVALAVIVENAGFGAEAAAPIARRVLDYLIAGIYPGEEDIALVRKGLASAPVGAGRPVASVPLPPSRAVAGETQGGAVSAVPTAQAASQAASQAISQAVAATANAASATAPATATASGVGAPPASAASTAAMTSSPATAARSGVPRAASAPPPSASAAASRPTAARPASAAPLPRRAAATPSVSPSVPPSTPTPPPTPTERREEARP</sequence>
<keyword evidence="9 14" id="KW-0133">Cell shape</keyword>
<evidence type="ECO:0000313" key="19">
    <source>
        <dbReference type="Proteomes" id="UP001057498"/>
    </source>
</evidence>
<dbReference type="PANTHER" id="PTHR30627:SF2">
    <property type="entry name" value="PEPTIDOGLYCAN D,D-TRANSPEPTIDASE MRDA"/>
    <property type="match status" value="1"/>
</dbReference>
<dbReference type="Proteomes" id="UP001057498">
    <property type="component" value="Chromosome"/>
</dbReference>
<keyword evidence="11 14" id="KW-1133">Transmembrane helix</keyword>
<evidence type="ECO:0000256" key="4">
    <source>
        <dbReference type="ARBA" id="ARBA00022519"/>
    </source>
</evidence>
<keyword evidence="3 14" id="KW-1003">Cell membrane</keyword>
<evidence type="ECO:0000256" key="6">
    <source>
        <dbReference type="ARBA" id="ARBA00022670"/>
    </source>
</evidence>
<dbReference type="SUPFAM" id="SSF56519">
    <property type="entry name" value="Penicillin binding protein dimerisation domain"/>
    <property type="match status" value="1"/>
</dbReference>
<accession>A0ABM7YIK1</accession>
<keyword evidence="8 14" id="KW-0378">Hydrolase</keyword>
<feature type="domain" description="Penicillin-binding protein transpeptidase" evidence="16">
    <location>
        <begin position="273"/>
        <end position="612"/>
    </location>
</feature>
<evidence type="ECO:0000256" key="7">
    <source>
        <dbReference type="ARBA" id="ARBA00022692"/>
    </source>
</evidence>
<evidence type="ECO:0000259" key="17">
    <source>
        <dbReference type="Pfam" id="PF03717"/>
    </source>
</evidence>
<comment type="similarity">
    <text evidence="14">Belongs to the transpeptidase family. MrdA subfamily.</text>
</comment>
<evidence type="ECO:0000256" key="2">
    <source>
        <dbReference type="ARBA" id="ARBA00004236"/>
    </source>
</evidence>
<dbReference type="InterPro" id="IPR012338">
    <property type="entry name" value="Beta-lactam/transpept-like"/>
</dbReference>
<feature type="active site" description="Acyl-ester intermediate" evidence="14">
    <location>
        <position position="332"/>
    </location>
</feature>
<evidence type="ECO:0000256" key="15">
    <source>
        <dbReference type="SAM" id="MobiDB-lite"/>
    </source>
</evidence>
<dbReference type="Pfam" id="PF03717">
    <property type="entry name" value="PBP_dimer"/>
    <property type="match status" value="1"/>
</dbReference>
<dbReference type="Gene3D" id="3.90.1310.10">
    <property type="entry name" value="Penicillin-binding protein 2a (Domain 2)"/>
    <property type="match status" value="1"/>
</dbReference>
<evidence type="ECO:0000313" key="18">
    <source>
        <dbReference type="EMBL" id="BDI04205.1"/>
    </source>
</evidence>
<comment type="caution">
    <text evidence="14">Lacks conserved residue(s) required for the propagation of feature annotation.</text>
</comment>
<dbReference type="EMBL" id="AP025730">
    <property type="protein sequence ID" value="BDI04205.1"/>
    <property type="molecule type" value="Genomic_DNA"/>
</dbReference>